<dbReference type="EMBL" id="BMKQ01000001">
    <property type="protein sequence ID" value="GGF35450.1"/>
    <property type="molecule type" value="Genomic_DNA"/>
</dbReference>
<dbReference type="AlphaFoldDB" id="A0A917BB45"/>
<name>A0A917BB45_9ACTN</name>
<keyword evidence="2" id="KW-1185">Reference proteome</keyword>
<dbReference type="Proteomes" id="UP000649179">
    <property type="component" value="Unassembled WGS sequence"/>
</dbReference>
<reference evidence="1" key="1">
    <citation type="journal article" date="2014" name="Int. J. Syst. Evol. Microbiol.">
        <title>Complete genome sequence of Corynebacterium casei LMG S-19264T (=DSM 44701T), isolated from a smear-ripened cheese.</title>
        <authorList>
            <consortium name="US DOE Joint Genome Institute (JGI-PGF)"/>
            <person name="Walter F."/>
            <person name="Albersmeier A."/>
            <person name="Kalinowski J."/>
            <person name="Ruckert C."/>
        </authorList>
    </citation>
    <scope>NUCLEOTIDE SEQUENCE</scope>
    <source>
        <strain evidence="1">CGMCC 1.16067</strain>
    </source>
</reference>
<organism evidence="1 2">
    <name type="scientific">Marmoricola endophyticus</name>
    <dbReference type="NCBI Taxonomy" id="2040280"/>
    <lineage>
        <taxon>Bacteria</taxon>
        <taxon>Bacillati</taxon>
        <taxon>Actinomycetota</taxon>
        <taxon>Actinomycetes</taxon>
        <taxon>Propionibacteriales</taxon>
        <taxon>Nocardioidaceae</taxon>
        <taxon>Marmoricola</taxon>
    </lineage>
</organism>
<gene>
    <name evidence="1" type="ORF">GCM10011519_06140</name>
</gene>
<protein>
    <submittedName>
        <fullName evidence="1">Methyltransferase type 12</fullName>
    </submittedName>
</protein>
<dbReference type="RefSeq" id="WP_188778112.1">
    <property type="nucleotide sequence ID" value="NZ_BMKQ01000001.1"/>
</dbReference>
<dbReference type="GO" id="GO:0008168">
    <property type="term" value="F:methyltransferase activity"/>
    <property type="evidence" value="ECO:0007669"/>
    <property type="project" value="UniProtKB-KW"/>
</dbReference>
<accession>A0A917BB45</accession>
<reference evidence="1" key="2">
    <citation type="submission" date="2020-09" db="EMBL/GenBank/DDBJ databases">
        <authorList>
            <person name="Sun Q."/>
            <person name="Zhou Y."/>
        </authorList>
    </citation>
    <scope>NUCLEOTIDE SEQUENCE</scope>
    <source>
        <strain evidence="1">CGMCC 1.16067</strain>
    </source>
</reference>
<evidence type="ECO:0000313" key="2">
    <source>
        <dbReference type="Proteomes" id="UP000649179"/>
    </source>
</evidence>
<keyword evidence="1" id="KW-0808">Transferase</keyword>
<proteinExistence type="predicted"/>
<dbReference type="GO" id="GO:0032259">
    <property type="term" value="P:methylation"/>
    <property type="evidence" value="ECO:0007669"/>
    <property type="project" value="UniProtKB-KW"/>
</dbReference>
<comment type="caution">
    <text evidence="1">The sequence shown here is derived from an EMBL/GenBank/DDBJ whole genome shotgun (WGS) entry which is preliminary data.</text>
</comment>
<keyword evidence="1" id="KW-0489">Methyltransferase</keyword>
<sequence>MDDTLTGKADFEDIYTAPDPRPYFRTLGPLDYRIPGEMLPLVVQALRSAPGPQRPVLDLCCSYGLNGALLRTDLDFAGLTAHYTGADLDEGTPEARIAADREFVGAHLRGDAPVVRGLDIAAPAIDHSVAVGTLSAGWAEDLESADPSAELAAGIADTGLLICTGGIGYVSQTSVERILGCLEHPERVWVLCSVLRSVSYDAVRGACSSYGLVTEQVPVPPLRQRRFADATEARSAVEGARAWGCDTTGLEDDGWWYAEAWLSRPAADAEALPVEDLAAAAGRLAA</sequence>
<evidence type="ECO:0000313" key="1">
    <source>
        <dbReference type="EMBL" id="GGF35450.1"/>
    </source>
</evidence>